<name>A0A1F6D834_HANXR</name>
<feature type="modified residue" description="N6-(pyridoxal phosphate)lysine" evidence="2">
    <location>
        <position position="197"/>
    </location>
</feature>
<dbReference type="PANTHER" id="PTHR30244:SF34">
    <property type="entry name" value="DTDP-4-AMINO-4,6-DIDEOXYGALACTOSE TRANSAMINASE"/>
    <property type="match status" value="1"/>
</dbReference>
<accession>A0A1F6D834</accession>
<dbReference type="Gene3D" id="3.90.1150.10">
    <property type="entry name" value="Aspartate Aminotransferase, domain 1"/>
    <property type="match status" value="1"/>
</dbReference>
<dbReference type="GO" id="GO:0008483">
    <property type="term" value="F:transaminase activity"/>
    <property type="evidence" value="ECO:0007669"/>
    <property type="project" value="TreeGrafter"/>
</dbReference>
<evidence type="ECO:0000256" key="3">
    <source>
        <dbReference type="RuleBase" id="RU004508"/>
    </source>
</evidence>
<dbReference type="PANTHER" id="PTHR30244">
    <property type="entry name" value="TRANSAMINASE"/>
    <property type="match status" value="1"/>
</dbReference>
<keyword evidence="2 3" id="KW-0663">Pyridoxal phosphate</keyword>
<comment type="similarity">
    <text evidence="3">Belongs to the DegT/DnrJ/EryC1 family.</text>
</comment>
<sequence>MDKPALLGGTPVRTAPYPAWPQSDGRDMKYLNEVLETSKWGGTIHGPKVTAFCQTWARYSDARFGVGLTSCTAGMELALRAFDIGPGDEVIVPSYTFIATAVAPLTAGADAVFVDIDPKTFCIPPEAVEAAITPRTKALIPVHFAGHACDVEGLQRVARRHGLKIVWDCAHAHTTEWRGKKVGGLEQVASYSFNHAKNLTCGEGGLVTTDDPDLADLLRYTLSTFGRQKDRPWYEHHRLGFAHPLIEFQAAVLMGQFERLEEQSRRREENARALSRGLSEIGGLDPPHIAPDATRHGWHIFMATYHPEAFDGLPKGAFLKAMNAEGIPCGGGYLFPLYDNPMFDRRTGRVNGGHAKFRAMPCPSAEWACKEGAVLFAQSTLLAGPDDMNDIVTAVAKVKASAKELLRA</sequence>
<dbReference type="SUPFAM" id="SSF53383">
    <property type="entry name" value="PLP-dependent transferases"/>
    <property type="match status" value="1"/>
</dbReference>
<dbReference type="PIRSF" id="PIRSF000390">
    <property type="entry name" value="PLP_StrS"/>
    <property type="match status" value="1"/>
</dbReference>
<gene>
    <name evidence="4" type="ORF">A3F84_04250</name>
</gene>
<dbReference type="AlphaFoldDB" id="A0A1F6D834"/>
<dbReference type="GO" id="GO:0000271">
    <property type="term" value="P:polysaccharide biosynthetic process"/>
    <property type="evidence" value="ECO:0007669"/>
    <property type="project" value="TreeGrafter"/>
</dbReference>
<evidence type="ECO:0008006" key="6">
    <source>
        <dbReference type="Google" id="ProtNLM"/>
    </source>
</evidence>
<evidence type="ECO:0000313" key="4">
    <source>
        <dbReference type="EMBL" id="OGG57172.1"/>
    </source>
</evidence>
<evidence type="ECO:0000256" key="1">
    <source>
        <dbReference type="PIRSR" id="PIRSR000390-1"/>
    </source>
</evidence>
<comment type="caution">
    <text evidence="4">The sequence shown here is derived from an EMBL/GenBank/DDBJ whole genome shotgun (WGS) entry which is preliminary data.</text>
</comment>
<evidence type="ECO:0000313" key="5">
    <source>
        <dbReference type="Proteomes" id="UP000178606"/>
    </source>
</evidence>
<organism evidence="4 5">
    <name type="scientific">Handelsmanbacteria sp. (strain RIFCSPLOWO2_12_FULL_64_10)</name>
    <dbReference type="NCBI Taxonomy" id="1817868"/>
    <lineage>
        <taxon>Bacteria</taxon>
        <taxon>Candidatus Handelsmaniibacteriota</taxon>
    </lineage>
</organism>
<dbReference type="InterPro" id="IPR015422">
    <property type="entry name" value="PyrdxlP-dep_Trfase_small"/>
</dbReference>
<dbReference type="CDD" id="cd00616">
    <property type="entry name" value="AHBA_syn"/>
    <property type="match status" value="1"/>
</dbReference>
<proteinExistence type="inferred from homology"/>
<dbReference type="Proteomes" id="UP000178606">
    <property type="component" value="Unassembled WGS sequence"/>
</dbReference>
<evidence type="ECO:0000256" key="2">
    <source>
        <dbReference type="PIRSR" id="PIRSR000390-2"/>
    </source>
</evidence>
<dbReference type="InterPro" id="IPR015421">
    <property type="entry name" value="PyrdxlP-dep_Trfase_major"/>
</dbReference>
<dbReference type="EMBL" id="MFKF01000012">
    <property type="protein sequence ID" value="OGG57172.1"/>
    <property type="molecule type" value="Genomic_DNA"/>
</dbReference>
<protein>
    <recommendedName>
        <fullName evidence="6">Aminotransferase DegT</fullName>
    </recommendedName>
</protein>
<dbReference type="GO" id="GO:0030170">
    <property type="term" value="F:pyridoxal phosphate binding"/>
    <property type="evidence" value="ECO:0007669"/>
    <property type="project" value="TreeGrafter"/>
</dbReference>
<reference evidence="4 5" key="1">
    <citation type="journal article" date="2016" name="Nat. Commun.">
        <title>Thousands of microbial genomes shed light on interconnected biogeochemical processes in an aquifer system.</title>
        <authorList>
            <person name="Anantharaman K."/>
            <person name="Brown C.T."/>
            <person name="Hug L.A."/>
            <person name="Sharon I."/>
            <person name="Castelle C.J."/>
            <person name="Probst A.J."/>
            <person name="Thomas B.C."/>
            <person name="Singh A."/>
            <person name="Wilkins M.J."/>
            <person name="Karaoz U."/>
            <person name="Brodie E.L."/>
            <person name="Williams K.H."/>
            <person name="Hubbard S.S."/>
            <person name="Banfield J.F."/>
        </authorList>
    </citation>
    <scope>NUCLEOTIDE SEQUENCE [LARGE SCALE GENOMIC DNA]</scope>
    <source>
        <strain evidence="5">RIFCSPLOWO2_12_FULL_64_10</strain>
    </source>
</reference>
<feature type="active site" description="Proton acceptor" evidence="1">
    <location>
        <position position="197"/>
    </location>
</feature>
<dbReference type="InterPro" id="IPR015424">
    <property type="entry name" value="PyrdxlP-dep_Trfase"/>
</dbReference>
<dbReference type="Pfam" id="PF01041">
    <property type="entry name" value="DegT_DnrJ_EryC1"/>
    <property type="match status" value="1"/>
</dbReference>
<dbReference type="InterPro" id="IPR000653">
    <property type="entry name" value="DegT/StrS_aminotransferase"/>
</dbReference>
<dbReference type="Gene3D" id="3.40.640.10">
    <property type="entry name" value="Type I PLP-dependent aspartate aminotransferase-like (Major domain)"/>
    <property type="match status" value="1"/>
</dbReference>